<dbReference type="PANTHER" id="PTHR43539:SF68">
    <property type="entry name" value="FLAVIN-BINDING MONOOXYGENASE-LIKE PROTEIN (AFU_ORTHOLOGUE AFUA_4G09220)"/>
    <property type="match status" value="1"/>
</dbReference>
<dbReference type="SUPFAM" id="SSF54427">
    <property type="entry name" value="NTF2-like"/>
    <property type="match status" value="1"/>
</dbReference>
<keyword evidence="4" id="KW-1185">Reference proteome</keyword>
<feature type="region of interest" description="Disordered" evidence="2">
    <location>
        <begin position="1"/>
        <end position="27"/>
    </location>
</feature>
<dbReference type="InterPro" id="IPR032710">
    <property type="entry name" value="NTF2-like_dom_sf"/>
</dbReference>
<evidence type="ECO:0000256" key="2">
    <source>
        <dbReference type="SAM" id="MobiDB-lite"/>
    </source>
</evidence>
<evidence type="ECO:0000256" key="1">
    <source>
        <dbReference type="ARBA" id="ARBA00023002"/>
    </source>
</evidence>
<dbReference type="Gene3D" id="3.50.50.60">
    <property type="entry name" value="FAD/NAD(P)-binding domain"/>
    <property type="match status" value="1"/>
</dbReference>
<feature type="non-terminal residue" evidence="3">
    <location>
        <position position="1"/>
    </location>
</feature>
<evidence type="ECO:0000313" key="4">
    <source>
        <dbReference type="Proteomes" id="UP001239213"/>
    </source>
</evidence>
<feature type="region of interest" description="Disordered" evidence="2">
    <location>
        <begin position="41"/>
        <end position="62"/>
    </location>
</feature>
<feature type="compositionally biased region" description="Polar residues" evidence="2">
    <location>
        <begin position="8"/>
        <end position="27"/>
    </location>
</feature>
<dbReference type="InterPro" id="IPR036188">
    <property type="entry name" value="FAD/NAD-bd_sf"/>
</dbReference>
<sequence length="669" mass="74696">PPLRAFPHQSSPEASAGRPSNITTPPSTKYLETMAGTFPRSERIEPGSVNLPPREYPPSVRSTSVDAGKAATAVINAFNAALDSKDYNKLAQLFVADGYWRDHLALSWDLRTLKGRDKIQSFLSEACRLKEVQIDTSTAYRAPHFAPLDAHGKVQCLQYFIKVKTDVGPGEGVVRMVESGDKWEIFTFFTTLREIAGHEEPTRHRREKGVDHVQKRESKNWKEKREDSVNYVDSEPTVVIVGAGQAGLTIAARLKMLKVNALVVDKHQRIGDSWRKRYHQLVLHDPVWYDHLPYINFPSHWPVFTPKDKMGDFFEAYASLLELNVWMSTTLTKSSWNDSKRQWSVTLDRQKPDGSKETRTLHPRHVIQATGHSGKMFFPSIKGMDKFKGDRLCHSSEFPGARPNSKGKKAIVVGSCNSGHDIAQDFYEQGYDVTMVQRSSTSVVSSSSITDIGLKGLYDEDSPPVDDADLWLWSLPAELFKSLQVGTTEVQNANDAELLSGLQKAGFNLDMGPSGGGFFVKYFQRGGGYYIDVGCSQLIIDGEIKIKSGQEITEVLPNGLKFADGSELQGDEIIFATGYQNMRTEARNIFGDELADRVGDVWGWDEEGEFRTMWRPTGHPGFWFMGGNLAICRYYSKILALQIKAVEEGIDQNKSHTETLGTAGGVPKL</sequence>
<dbReference type="Proteomes" id="UP001239213">
    <property type="component" value="Unassembled WGS sequence"/>
</dbReference>
<evidence type="ECO:0008006" key="5">
    <source>
        <dbReference type="Google" id="ProtNLM"/>
    </source>
</evidence>
<accession>A0AAI9VA18</accession>
<dbReference type="InterPro" id="IPR050982">
    <property type="entry name" value="Auxin_biosynth/cation_transpt"/>
</dbReference>
<dbReference type="AlphaFoldDB" id="A0AAI9VA18"/>
<dbReference type="SUPFAM" id="SSF51905">
    <property type="entry name" value="FAD/NAD(P)-binding domain"/>
    <property type="match status" value="1"/>
</dbReference>
<evidence type="ECO:0000313" key="3">
    <source>
        <dbReference type="EMBL" id="KAK1479535.1"/>
    </source>
</evidence>
<dbReference type="PANTHER" id="PTHR43539">
    <property type="entry name" value="FLAVIN-BINDING MONOOXYGENASE-LIKE PROTEIN (AFU_ORTHOLOGUE AFUA_4G09220)"/>
    <property type="match status" value="1"/>
</dbReference>
<organism evidence="3 4">
    <name type="scientific">Colletotrichum cuscutae</name>
    <dbReference type="NCBI Taxonomy" id="1209917"/>
    <lineage>
        <taxon>Eukaryota</taxon>
        <taxon>Fungi</taxon>
        <taxon>Dikarya</taxon>
        <taxon>Ascomycota</taxon>
        <taxon>Pezizomycotina</taxon>
        <taxon>Sordariomycetes</taxon>
        <taxon>Hypocreomycetidae</taxon>
        <taxon>Glomerellales</taxon>
        <taxon>Glomerellaceae</taxon>
        <taxon>Colletotrichum</taxon>
        <taxon>Colletotrichum acutatum species complex</taxon>
    </lineage>
</organism>
<dbReference type="EMBL" id="MPDP01000113">
    <property type="protein sequence ID" value="KAK1479535.1"/>
    <property type="molecule type" value="Genomic_DNA"/>
</dbReference>
<dbReference type="GO" id="GO:0050660">
    <property type="term" value="F:flavin adenine dinucleotide binding"/>
    <property type="evidence" value="ECO:0007669"/>
    <property type="project" value="TreeGrafter"/>
</dbReference>
<protein>
    <recommendedName>
        <fullName evidence="5">Flavin-containing monooxygenase</fullName>
    </recommendedName>
</protein>
<gene>
    <name evidence="3" type="ORF">CCUS01_04664</name>
</gene>
<dbReference type="GO" id="GO:0004497">
    <property type="term" value="F:monooxygenase activity"/>
    <property type="evidence" value="ECO:0007669"/>
    <property type="project" value="TreeGrafter"/>
</dbReference>
<name>A0AAI9VA18_9PEZI</name>
<reference evidence="3" key="1">
    <citation type="submission" date="2016-11" db="EMBL/GenBank/DDBJ databases">
        <title>The genome sequence of Colletotrichum cuscutae.</title>
        <authorList>
            <person name="Baroncelli R."/>
        </authorList>
    </citation>
    <scope>NUCLEOTIDE SEQUENCE</scope>
    <source>
        <strain evidence="3">IMI 304802</strain>
    </source>
</reference>
<keyword evidence="1" id="KW-0560">Oxidoreductase</keyword>
<dbReference type="Gene3D" id="3.10.450.50">
    <property type="match status" value="1"/>
</dbReference>
<proteinExistence type="predicted"/>
<feature type="region of interest" description="Disordered" evidence="2">
    <location>
        <begin position="200"/>
        <end position="219"/>
    </location>
</feature>
<dbReference type="Pfam" id="PF13738">
    <property type="entry name" value="Pyr_redox_3"/>
    <property type="match status" value="1"/>
</dbReference>
<comment type="caution">
    <text evidence="3">The sequence shown here is derived from an EMBL/GenBank/DDBJ whole genome shotgun (WGS) entry which is preliminary data.</text>
</comment>